<evidence type="ECO:0000256" key="11">
    <source>
        <dbReference type="ARBA" id="ARBA00049244"/>
    </source>
</evidence>
<gene>
    <name evidence="13" type="ORF">SAMN02745116_01745</name>
</gene>
<dbReference type="STRING" id="263852.SAMN02745116_01745"/>
<comment type="subunit">
    <text evidence="10">DNA polymerase III contains a core (composed of alpha, epsilon and theta chains) that associates with a tau subunit. This core dimerizes to form the POLIII' complex. PolIII' associates with the gamma complex (composed of gamma, delta, delta', psi and chi chains) and with the beta chain to form the complete DNA polymerase III complex.</text>
</comment>
<dbReference type="InterPro" id="IPR004365">
    <property type="entry name" value="NA-bd_OB_tRNA"/>
</dbReference>
<dbReference type="CDD" id="cd04485">
    <property type="entry name" value="DnaE_OBF"/>
    <property type="match status" value="1"/>
</dbReference>
<evidence type="ECO:0000256" key="8">
    <source>
        <dbReference type="ARBA" id="ARBA00022932"/>
    </source>
</evidence>
<dbReference type="SMART" id="SM00481">
    <property type="entry name" value="POLIIIAc"/>
    <property type="match status" value="1"/>
</dbReference>
<reference evidence="13 14" key="1">
    <citation type="submission" date="2017-02" db="EMBL/GenBank/DDBJ databases">
        <authorList>
            <person name="Peterson S.W."/>
        </authorList>
    </citation>
    <scope>NUCLEOTIDE SEQUENCE [LARGE SCALE GENOMIC DNA]</scope>
    <source>
        <strain evidence="13 14">ATCC BAA-1030</strain>
    </source>
</reference>
<evidence type="ECO:0000313" key="13">
    <source>
        <dbReference type="EMBL" id="SJZ89053.1"/>
    </source>
</evidence>
<evidence type="ECO:0000256" key="10">
    <source>
        <dbReference type="ARBA" id="ARBA00026073"/>
    </source>
</evidence>
<dbReference type="Pfam" id="PF07733">
    <property type="entry name" value="DNA_pol3_alpha"/>
    <property type="match status" value="1"/>
</dbReference>
<dbReference type="PANTHER" id="PTHR32294:SF0">
    <property type="entry name" value="DNA POLYMERASE III SUBUNIT ALPHA"/>
    <property type="match status" value="1"/>
</dbReference>
<dbReference type="NCBIfam" id="TIGR00594">
    <property type="entry name" value="polc"/>
    <property type="match status" value="1"/>
</dbReference>
<dbReference type="GO" id="GO:0008408">
    <property type="term" value="F:3'-5' exonuclease activity"/>
    <property type="evidence" value="ECO:0007669"/>
    <property type="project" value="InterPro"/>
</dbReference>
<comment type="function">
    <text evidence="9">DNA polymerase III is a complex, multichain enzyme responsible for most of the replicative synthesis in bacteria. This DNA polymerase also exhibits 3' to 5' exonuclease activity. The alpha chain is the DNA polymerase.</text>
</comment>
<dbReference type="Pfam" id="PF02811">
    <property type="entry name" value="PHP"/>
    <property type="match status" value="1"/>
</dbReference>
<dbReference type="GO" id="GO:0006260">
    <property type="term" value="P:DNA replication"/>
    <property type="evidence" value="ECO:0007669"/>
    <property type="project" value="UniProtKB-KW"/>
</dbReference>
<dbReference type="Gene3D" id="2.40.50.140">
    <property type="entry name" value="Nucleic acid-binding proteins"/>
    <property type="match status" value="1"/>
</dbReference>
<dbReference type="InterPro" id="IPR004805">
    <property type="entry name" value="DnaE2/DnaE/PolC"/>
</dbReference>
<sequence length="1096" mass="126239">MFTQLMTRTTYSLLNSLVDIPTYVARAKKEKATALGIMDKGVLHGAIEFYKACRKEKIKPIIGVTLEYFSAEVNKNFTLSLIAKNNLGYQQMMKLSSQQKIKEQIQLADILPHLEHLAVIFDEGSELFFYARENFQHLGVWLKQFSEEIDQYVGISANIEPYLFNVIEQLQLRPLALREVLYFEPEEVRSLQVARAILSQEVLEPASMEVFGESSYLNNAKTTELFEKQGLFSALENLEKLVEEIQLDIPLHQTLLPHFPLKSEENAREYLEQLAFSKLEYIVPNATKEYHERLKMELDIIHEMGFDDYFLIVWDLLRFAHEEHIFTGSGRGSAAGSLVAYVLEITGVDPIRYDLLFERFLNKERYTMPDIDIDIPDDKREELLRYVAEKYGRKHVAQIATFQTLGAKQALRDVTRVFGLSMRESDEWSRAVGSEFKITLQSAYDKSKRLRDLVEKNTRNTLIFAIAKRLEGVPRNVSTHAAGVVMSDKNLFDLIPLQTGSETIYLTQFDMYGVEDVGLLKMDFLGLKNLKIIADALRSILKTYKENLNIKTINFLDEKTLELFRKGNTTGIFQFESLGIRQVLRKVSPDTIEDIAAVNALYRPGPMQNIDHFAARKHGRETIVYPDERLAPILQNTYGVLVYQEQVMQALVEMAGFTLGEADIVRRAIGKKKRDVIDTERQNFLTGAMKNGVAENVAEEVYDYIEKFANYGFNRSHAFAYSFVAYQMAYLKVHYSGAFFQSLMHSNRGSKRKIREYVGEAKRYGVESLLPDINQSQYSFRLLSPNEIQFGFSEIKGLRSDFIREVLAERQQAGAFRSVDDFLLRIPKKYLTDENMESLIYSGTFDKLEQNRQKLLIEVKRKIEKIKLFGGMDDLFWQYEVKEEAMPDFSPEIRLEKEEETLGIFLSNHPTELLTRLRKEKKTKAINEVFIGDVVRMIVQVKSVKEIRTKKNEAMAFIEAQDTTGEIEVTIFPKIYRKVYPLLEKGMILYIEGKGAENKFSQGVQVLADNIQNAHEMEQNIPTENLFLRVLDEEKIPQLKEELLQFSGNIPVILVVGETRNTIALNERFSVKKSLELEEKLSISLGSESFAFVERK</sequence>
<accession>A0A1T4PBX8</accession>
<dbReference type="Pfam" id="PF01336">
    <property type="entry name" value="tRNA_anti-codon"/>
    <property type="match status" value="1"/>
</dbReference>
<keyword evidence="5" id="KW-0808">Transferase</keyword>
<keyword evidence="14" id="KW-1185">Reference proteome</keyword>
<dbReference type="Gene3D" id="1.10.150.870">
    <property type="match status" value="1"/>
</dbReference>
<keyword evidence="6" id="KW-0548">Nucleotidyltransferase</keyword>
<evidence type="ECO:0000256" key="4">
    <source>
        <dbReference type="ARBA" id="ARBA00019114"/>
    </source>
</evidence>
<comment type="subcellular location">
    <subcellularLocation>
        <location evidence="1">Cytoplasm</location>
    </subcellularLocation>
</comment>
<dbReference type="GO" id="GO:0005737">
    <property type="term" value="C:cytoplasm"/>
    <property type="evidence" value="ECO:0007669"/>
    <property type="project" value="UniProtKB-SubCell"/>
</dbReference>
<evidence type="ECO:0000259" key="12">
    <source>
        <dbReference type="SMART" id="SM00481"/>
    </source>
</evidence>
<evidence type="ECO:0000256" key="3">
    <source>
        <dbReference type="ARBA" id="ARBA00012417"/>
    </source>
</evidence>
<dbReference type="AlphaFoldDB" id="A0A1T4PBX8"/>
<comment type="similarity">
    <text evidence="2">Belongs to the DNA polymerase type-C family. DnaE subfamily.</text>
</comment>
<dbReference type="Pfam" id="PF17657">
    <property type="entry name" value="DNA_pol3_finger"/>
    <property type="match status" value="1"/>
</dbReference>
<evidence type="ECO:0000256" key="7">
    <source>
        <dbReference type="ARBA" id="ARBA00022705"/>
    </source>
</evidence>
<dbReference type="Gene3D" id="1.10.10.1600">
    <property type="entry name" value="Bacterial DNA polymerase III alpha subunit, thumb domain"/>
    <property type="match status" value="1"/>
</dbReference>
<dbReference type="GO" id="GO:0003887">
    <property type="term" value="F:DNA-directed DNA polymerase activity"/>
    <property type="evidence" value="ECO:0007669"/>
    <property type="project" value="UniProtKB-KW"/>
</dbReference>
<organism evidence="13 14">
    <name type="scientific">Pilibacter termitis</name>
    <dbReference type="NCBI Taxonomy" id="263852"/>
    <lineage>
        <taxon>Bacteria</taxon>
        <taxon>Bacillati</taxon>
        <taxon>Bacillota</taxon>
        <taxon>Bacilli</taxon>
        <taxon>Lactobacillales</taxon>
        <taxon>Enterococcaceae</taxon>
        <taxon>Pilibacter</taxon>
    </lineage>
</organism>
<protein>
    <recommendedName>
        <fullName evidence="4">DNA polymerase III subunit alpha</fullName>
        <ecNumber evidence="3">2.7.7.7</ecNumber>
    </recommendedName>
</protein>
<dbReference type="InterPro" id="IPR012340">
    <property type="entry name" value="NA-bd_OB-fold"/>
</dbReference>
<comment type="catalytic activity">
    <reaction evidence="11">
        <text>DNA(n) + a 2'-deoxyribonucleoside 5'-triphosphate = DNA(n+1) + diphosphate</text>
        <dbReference type="Rhea" id="RHEA:22508"/>
        <dbReference type="Rhea" id="RHEA-COMP:17339"/>
        <dbReference type="Rhea" id="RHEA-COMP:17340"/>
        <dbReference type="ChEBI" id="CHEBI:33019"/>
        <dbReference type="ChEBI" id="CHEBI:61560"/>
        <dbReference type="ChEBI" id="CHEBI:173112"/>
        <dbReference type="EC" id="2.7.7.7"/>
    </reaction>
</comment>
<dbReference type="InterPro" id="IPR004013">
    <property type="entry name" value="PHP_dom"/>
</dbReference>
<dbReference type="InterPro" id="IPR040982">
    <property type="entry name" value="DNA_pol3_finger"/>
</dbReference>
<dbReference type="GO" id="GO:0003676">
    <property type="term" value="F:nucleic acid binding"/>
    <property type="evidence" value="ECO:0007669"/>
    <property type="project" value="InterPro"/>
</dbReference>
<dbReference type="EC" id="2.7.7.7" evidence="3"/>
<dbReference type="PANTHER" id="PTHR32294">
    <property type="entry name" value="DNA POLYMERASE III SUBUNIT ALPHA"/>
    <property type="match status" value="1"/>
</dbReference>
<evidence type="ECO:0000256" key="2">
    <source>
        <dbReference type="ARBA" id="ARBA00009496"/>
    </source>
</evidence>
<dbReference type="EMBL" id="FUXI01000020">
    <property type="protein sequence ID" value="SJZ89053.1"/>
    <property type="molecule type" value="Genomic_DNA"/>
</dbReference>
<keyword evidence="8" id="KW-0239">DNA-directed DNA polymerase</keyword>
<dbReference type="OrthoDB" id="9803237at2"/>
<evidence type="ECO:0000256" key="6">
    <source>
        <dbReference type="ARBA" id="ARBA00022695"/>
    </source>
</evidence>
<evidence type="ECO:0000313" key="14">
    <source>
        <dbReference type="Proteomes" id="UP000190328"/>
    </source>
</evidence>
<dbReference type="SUPFAM" id="SSF50249">
    <property type="entry name" value="Nucleic acid-binding proteins"/>
    <property type="match status" value="1"/>
</dbReference>
<dbReference type="Proteomes" id="UP000190328">
    <property type="component" value="Unassembled WGS sequence"/>
</dbReference>
<proteinExistence type="inferred from homology"/>
<evidence type="ECO:0000256" key="9">
    <source>
        <dbReference type="ARBA" id="ARBA00025611"/>
    </source>
</evidence>
<dbReference type="InterPro" id="IPR011708">
    <property type="entry name" value="DNA_pol3_alpha_NTPase_dom"/>
</dbReference>
<evidence type="ECO:0000256" key="1">
    <source>
        <dbReference type="ARBA" id="ARBA00004496"/>
    </source>
</evidence>
<dbReference type="CDD" id="cd07431">
    <property type="entry name" value="PHP_PolIIIA"/>
    <property type="match status" value="1"/>
</dbReference>
<keyword evidence="7" id="KW-0235">DNA replication</keyword>
<dbReference type="InterPro" id="IPR041931">
    <property type="entry name" value="DNA_pol3_alpha_thumb_dom"/>
</dbReference>
<dbReference type="Gene3D" id="3.20.20.140">
    <property type="entry name" value="Metal-dependent hydrolases"/>
    <property type="match status" value="1"/>
</dbReference>
<evidence type="ECO:0000256" key="5">
    <source>
        <dbReference type="ARBA" id="ARBA00022679"/>
    </source>
</evidence>
<feature type="domain" description="Polymerase/histidinol phosphatase N-terminal" evidence="12">
    <location>
        <begin position="3"/>
        <end position="70"/>
    </location>
</feature>
<dbReference type="InterPro" id="IPR029460">
    <property type="entry name" value="DNAPol_HHH"/>
</dbReference>
<name>A0A1T4PBX8_9ENTE</name>
<dbReference type="Pfam" id="PF14579">
    <property type="entry name" value="HHH_6"/>
    <property type="match status" value="1"/>
</dbReference>
<dbReference type="RefSeq" id="WP_078807678.1">
    <property type="nucleotide sequence ID" value="NZ_FUXI01000020.1"/>
</dbReference>
<dbReference type="InterPro" id="IPR003141">
    <property type="entry name" value="Pol/His_phosphatase_N"/>
</dbReference>